<proteinExistence type="predicted"/>
<evidence type="ECO:0000313" key="1">
    <source>
        <dbReference type="EMBL" id="QYX34372.1"/>
    </source>
</evidence>
<sequence length="78" mass="8849">MTVHKLMLEIPDNLFQKLHHLAELTGQSIESLAVQSLTNNLPVFSEKKYNLDDLLSRVSSENLHNEIDTGEPVGRECF</sequence>
<reference evidence="1 2" key="1">
    <citation type="journal article" date="2022" name="J. Am. Chem. Soc.">
        <title>Biosynthesis of Guanitoxin Enables Global Environmental Detection in Freshwater Cyanobacteria.</title>
        <authorList>
            <person name="Lima S.T."/>
            <person name="Fallon T.R."/>
            <person name="Cordoza J.L."/>
            <person name="Chekan J.R."/>
            <person name="Delbaje E."/>
            <person name="Hopiavuori A.R."/>
            <person name="Alvarenga D.O."/>
            <person name="Wood S.M."/>
            <person name="Luhavaya H."/>
            <person name="Baumgartner J.T."/>
            <person name="Dorr F.A."/>
            <person name="Etchegaray A."/>
            <person name="Pinto E."/>
            <person name="McKinnie S.M.K."/>
            <person name="Fiore M.F."/>
            <person name="Moore B.S."/>
        </authorList>
    </citation>
    <scope>NUCLEOTIDE SEQUENCE [LARGE SCALE GENOMIC DNA]</scope>
    <source>
        <strain evidence="1 2">ITEP-024</strain>
    </source>
</reference>
<dbReference type="RefSeq" id="WP_220612020.1">
    <property type="nucleotide sequence ID" value="NZ_CP080598.1"/>
</dbReference>
<name>A0ABX8X7I7_9CYAN</name>
<accession>A0ABX8X7I7</accession>
<gene>
    <name evidence="1" type="ORF">K2F26_16600</name>
</gene>
<dbReference type="Proteomes" id="UP000826540">
    <property type="component" value="Chromosome"/>
</dbReference>
<organism evidence="1 2">
    <name type="scientific">Sphaerospermopsis torques-reginae ITEP-024</name>
    <dbReference type="NCBI Taxonomy" id="984208"/>
    <lineage>
        <taxon>Bacteria</taxon>
        <taxon>Bacillati</taxon>
        <taxon>Cyanobacteriota</taxon>
        <taxon>Cyanophyceae</taxon>
        <taxon>Nostocales</taxon>
        <taxon>Aphanizomenonaceae</taxon>
        <taxon>Sphaerospermopsis</taxon>
        <taxon>Sphaerospermopsis torques-reginae</taxon>
    </lineage>
</organism>
<evidence type="ECO:0000313" key="2">
    <source>
        <dbReference type="Proteomes" id="UP000826540"/>
    </source>
</evidence>
<keyword evidence="2" id="KW-1185">Reference proteome</keyword>
<dbReference type="EMBL" id="CP080598">
    <property type="protein sequence ID" value="QYX34372.1"/>
    <property type="molecule type" value="Genomic_DNA"/>
</dbReference>
<dbReference type="Gene3D" id="2.10.260.10">
    <property type="match status" value="1"/>
</dbReference>
<protein>
    <submittedName>
        <fullName evidence="1">Uncharacterized protein</fullName>
    </submittedName>
</protein>